<evidence type="ECO:0008006" key="4">
    <source>
        <dbReference type="Google" id="ProtNLM"/>
    </source>
</evidence>
<proteinExistence type="predicted"/>
<organism evidence="2 3">
    <name type="scientific">Exophiala bonariae</name>
    <dbReference type="NCBI Taxonomy" id="1690606"/>
    <lineage>
        <taxon>Eukaryota</taxon>
        <taxon>Fungi</taxon>
        <taxon>Dikarya</taxon>
        <taxon>Ascomycota</taxon>
        <taxon>Pezizomycotina</taxon>
        <taxon>Eurotiomycetes</taxon>
        <taxon>Chaetothyriomycetidae</taxon>
        <taxon>Chaetothyriales</taxon>
        <taxon>Herpotrichiellaceae</taxon>
        <taxon>Exophiala</taxon>
    </lineage>
</organism>
<protein>
    <recommendedName>
        <fullName evidence="4">RDD domain-containing protein</fullName>
    </recommendedName>
</protein>
<dbReference type="EMBL" id="JAVRRD010000011">
    <property type="protein sequence ID" value="KAK5053792.1"/>
    <property type="molecule type" value="Genomic_DNA"/>
</dbReference>
<evidence type="ECO:0000313" key="3">
    <source>
        <dbReference type="Proteomes" id="UP001358417"/>
    </source>
</evidence>
<sequence>MTTTGSPAPKMSDAITEERINGSNYLQQQDKPTNYRYTTSGTRQWRPLTLSYWLNIILFAVEVGFLVTIIVLDRISTAKNGIVDVPDITTTGYVGTYVGKNYSLLWTSLPSFLFSIYALVWTAVVHDSASRQPYIELRRGAGALRTIMLDYKTLPGWKNWYVALRNRHGHLAVGFILAFSLSTLFQSLAAHLLVGRPTQASRQVAVTFTSEFNASAIDVRTNLQPFIDISTAVQAYNSIPPVWMTDAYAFERFSVPEGLDGGNITVNTSAYSAVLQCNSVDATDYTLSEADSDSSGDKIVKVNFDDRGCPVSQQFLIAPGTPIYAKAWYDFCSNSNKRRFGMFAGQYSDSSANHLTDFSVTSCIPTYWQTNGSLTMTSTNGGDTLSIVSFVGTSQTQIDPGIQTTFENALHQYTFFNPGAVTNSDSVGFSIYSAAQAVSGQTSPNATSVLNSTQNFYATAYAALVKNVLLQTSDSPRADTGELTRTTNRLFIASQIAWVMVAAMVVVLVCHLNLIIYAKRHDTMLDEDPVGLLGAAKLLRRSDVLQIVDEFEEMHSDVPEMQKYMRKHYGLGRGDNCWWDEDERRIKAIGMLGN</sequence>
<gene>
    <name evidence="2" type="ORF">LTR84_001754</name>
</gene>
<dbReference type="GeneID" id="89969970"/>
<evidence type="ECO:0000313" key="2">
    <source>
        <dbReference type="EMBL" id="KAK5053792.1"/>
    </source>
</evidence>
<keyword evidence="1" id="KW-0472">Membrane</keyword>
<dbReference type="Proteomes" id="UP001358417">
    <property type="component" value="Unassembled WGS sequence"/>
</dbReference>
<dbReference type="Pfam" id="PF11915">
    <property type="entry name" value="DUF3433"/>
    <property type="match status" value="1"/>
</dbReference>
<dbReference type="RefSeq" id="XP_064706917.1">
    <property type="nucleotide sequence ID" value="XM_064845372.1"/>
</dbReference>
<feature type="transmembrane region" description="Helical" evidence="1">
    <location>
        <begin position="104"/>
        <end position="125"/>
    </location>
</feature>
<dbReference type="InterPro" id="IPR021840">
    <property type="entry name" value="DUF3433"/>
</dbReference>
<accession>A0AAV9NBK7</accession>
<keyword evidence="1" id="KW-1133">Transmembrane helix</keyword>
<evidence type="ECO:0000256" key="1">
    <source>
        <dbReference type="SAM" id="Phobius"/>
    </source>
</evidence>
<feature type="transmembrane region" description="Helical" evidence="1">
    <location>
        <begin position="52"/>
        <end position="72"/>
    </location>
</feature>
<dbReference type="PANTHER" id="PTHR37544">
    <property type="entry name" value="SPRAY-RELATED"/>
    <property type="match status" value="1"/>
</dbReference>
<keyword evidence="3" id="KW-1185">Reference proteome</keyword>
<name>A0AAV9NBK7_9EURO</name>
<reference evidence="2 3" key="1">
    <citation type="submission" date="2023-08" db="EMBL/GenBank/DDBJ databases">
        <title>Black Yeasts Isolated from many extreme environments.</title>
        <authorList>
            <person name="Coleine C."/>
            <person name="Stajich J.E."/>
            <person name="Selbmann L."/>
        </authorList>
    </citation>
    <scope>NUCLEOTIDE SEQUENCE [LARGE SCALE GENOMIC DNA]</scope>
    <source>
        <strain evidence="2 3">CCFEE 5792</strain>
    </source>
</reference>
<keyword evidence="1" id="KW-0812">Transmembrane</keyword>
<feature type="transmembrane region" description="Helical" evidence="1">
    <location>
        <begin position="496"/>
        <end position="516"/>
    </location>
</feature>
<feature type="transmembrane region" description="Helical" evidence="1">
    <location>
        <begin position="171"/>
        <end position="194"/>
    </location>
</feature>
<comment type="caution">
    <text evidence="2">The sequence shown here is derived from an EMBL/GenBank/DDBJ whole genome shotgun (WGS) entry which is preliminary data.</text>
</comment>
<dbReference type="PANTHER" id="PTHR37544:SF3">
    <property type="entry name" value="SPRAY"/>
    <property type="match status" value="1"/>
</dbReference>
<dbReference type="AlphaFoldDB" id="A0AAV9NBK7"/>